<name>A0A828RLW8_LIMRT</name>
<feature type="transmembrane region" description="Helical" evidence="4">
    <location>
        <begin position="6"/>
        <end position="27"/>
    </location>
</feature>
<accession>A0A828RLW8</accession>
<dbReference type="AlphaFoldDB" id="A0A828RLW8"/>
<evidence type="ECO:0000256" key="4">
    <source>
        <dbReference type="SAM" id="Phobius"/>
    </source>
</evidence>
<dbReference type="EMBL" id="ACGX02000005">
    <property type="protein sequence ID" value="EGC15491.1"/>
    <property type="molecule type" value="Genomic_DNA"/>
</dbReference>
<dbReference type="Gene3D" id="3.90.550.10">
    <property type="entry name" value="Spore Coat Polysaccharide Biosynthesis Protein SpsA, Chain A"/>
    <property type="match status" value="1"/>
</dbReference>
<keyword evidence="4" id="KW-1133">Transmembrane helix</keyword>
<reference evidence="5 6" key="1">
    <citation type="submission" date="2011-01" db="EMBL/GenBank/DDBJ databases">
        <authorList>
            <person name="Muzny D."/>
            <person name="Qin X."/>
            <person name="Buhay C."/>
            <person name="Dugan-Rocha S."/>
            <person name="Ding Y."/>
            <person name="Chen G."/>
            <person name="Hawes A."/>
            <person name="Holder M."/>
            <person name="Jhangiani S."/>
            <person name="Johnson A."/>
            <person name="Khan Z."/>
            <person name="Li Z."/>
            <person name="Liu W."/>
            <person name="Liu X."/>
            <person name="Perez L."/>
            <person name="Shen H."/>
            <person name="Wang Q."/>
            <person name="Watt J."/>
            <person name="Xi L."/>
            <person name="Xin Y."/>
            <person name="Zhou J."/>
            <person name="Deng J."/>
            <person name="Jiang H."/>
            <person name="Liu Y."/>
            <person name="Qu J."/>
            <person name="Song X.-Z."/>
            <person name="Zhang L."/>
            <person name="Villasana D."/>
            <person name="Johnson A."/>
            <person name="Liu J."/>
            <person name="Liyanage D."/>
            <person name="Lorensuhewa L."/>
            <person name="Robinson T."/>
            <person name="Song A."/>
            <person name="Song B.-B."/>
            <person name="Dinh H."/>
            <person name="Thornton R."/>
            <person name="Coyle M."/>
            <person name="Francisco L."/>
            <person name="Jackson L."/>
            <person name="Javaid M."/>
            <person name="Korchina V."/>
            <person name="Kovar C."/>
            <person name="Mata R."/>
            <person name="Mathew T."/>
            <person name="Ngo R."/>
            <person name="Nguyen L."/>
            <person name="Nguyen N."/>
            <person name="Okwuonu G."/>
            <person name="Ongeri F."/>
            <person name="Pham C."/>
            <person name="Simmons D."/>
            <person name="Wilczek-Boney K."/>
            <person name="Hale W."/>
            <person name="Jakkamsetti A."/>
            <person name="Pham P."/>
            <person name="Ruth R."/>
            <person name="San Lucas F."/>
            <person name="Warren J."/>
            <person name="Zhang J."/>
            <person name="Zhao Z."/>
            <person name="Zhou C."/>
            <person name="Zhu D."/>
            <person name="Lee S."/>
            <person name="Bess C."/>
            <person name="Blankenburg K."/>
            <person name="Forbes L."/>
            <person name="Fu Q."/>
            <person name="Gubbala S."/>
            <person name="Hirani K."/>
            <person name="Jayaseelan J.C."/>
            <person name="Lara F."/>
            <person name="Munidasa M."/>
            <person name="Palculict T."/>
            <person name="Patil S."/>
            <person name="Pu L.-L."/>
            <person name="Saada N."/>
            <person name="Tang L."/>
            <person name="Weissenberger G."/>
            <person name="Zhu Y."/>
            <person name="Hemphill L."/>
            <person name="Shang Y."/>
            <person name="Youmans B."/>
            <person name="Ayvaz T."/>
            <person name="Ross M."/>
            <person name="Santibanez J."/>
            <person name="Aqrawi P."/>
            <person name="Gross S."/>
            <person name="Joshi V."/>
            <person name="Fowler G."/>
            <person name="Nazareth L."/>
            <person name="Reid J."/>
            <person name="Worley K."/>
            <person name="Petrosino J."/>
            <person name="Highlander S."/>
            <person name="Gibbs R."/>
        </authorList>
    </citation>
    <scope>NUCLEOTIDE SEQUENCE [LARGE SCALE GENOMIC DNA]</scope>
    <source>
        <strain evidence="5 6">MM4-1A</strain>
    </source>
</reference>
<comment type="similarity">
    <text evidence="1">Belongs to the glycosyltransferase 2 family.</text>
</comment>
<comment type="caution">
    <text evidence="5">The sequence shown here is derived from an EMBL/GenBank/DDBJ whole genome shotgun (WGS) entry which is preliminary data.</text>
</comment>
<feature type="transmembrane region" description="Helical" evidence="4">
    <location>
        <begin position="349"/>
        <end position="375"/>
    </location>
</feature>
<dbReference type="GO" id="GO:0016757">
    <property type="term" value="F:glycosyltransferase activity"/>
    <property type="evidence" value="ECO:0007669"/>
    <property type="project" value="UniProtKB-KW"/>
</dbReference>
<dbReference type="InterPro" id="IPR029044">
    <property type="entry name" value="Nucleotide-diphossugar_trans"/>
</dbReference>
<dbReference type="Proteomes" id="UP000004335">
    <property type="component" value="Unassembled WGS sequence"/>
</dbReference>
<dbReference type="CDD" id="cd06436">
    <property type="entry name" value="GlcNAc-1-P_transferase"/>
    <property type="match status" value="1"/>
</dbReference>
<proteinExistence type="inferred from homology"/>
<sequence length="434" mass="51052">MLIIIFTLIWGIALFIFLVYSLISLLFRMISYPRDFYHFAGNQQPAKIDRNLQYYVIVPCFNEAAVIQRTIKCLLRFKQFEIVVVDDASSDDSVSQIKQITNSRVHLLRRYLPNAHTGKGDVLNFALDYICQITIRQRVPFEKVIIGVVDADAQLADNALQRLNAYFSSPRTNVTQMRVKMYPHFKNWLQILQDIEFFSINHMAQIMRMYTKTVGLSGNGQFFRLAPIIDKIGAHPWGNALLDDYELTIKMMLKKLHVDYMTDTYVYQEALTSPKRFVRQRSRWVQGDLNCLKYLPQIIKSRVLSRTEKLGIYYFLLQPWLNFLADVAIIILTTITLTHWHNLYGHLTLMTFSLVMAGLVVFSLFWGIIFGIFYYRDLAHYHEPPLKKHQLALLPLGISYMYVILFFSIIMAYWRWSFRQNSWIKTEHGKMFLK</sequence>
<keyword evidence="3 5" id="KW-0808">Transferase</keyword>
<protein>
    <submittedName>
        <fullName evidence="5">Glycosyltransferase, group 2 family protein</fullName>
        <ecNumber evidence="5">2.4.-.-</ecNumber>
    </submittedName>
</protein>
<keyword evidence="4" id="KW-0472">Membrane</keyword>
<dbReference type="SUPFAM" id="SSF53448">
    <property type="entry name" value="Nucleotide-diphospho-sugar transferases"/>
    <property type="match status" value="1"/>
</dbReference>
<keyword evidence="4" id="KW-0812">Transmembrane</keyword>
<evidence type="ECO:0000313" key="5">
    <source>
        <dbReference type="EMBL" id="EGC15491.1"/>
    </source>
</evidence>
<feature type="transmembrane region" description="Helical" evidence="4">
    <location>
        <begin position="391"/>
        <end position="414"/>
    </location>
</feature>
<dbReference type="PANTHER" id="PTHR43630">
    <property type="entry name" value="POLY-BETA-1,6-N-ACETYL-D-GLUCOSAMINE SYNTHASE"/>
    <property type="match status" value="1"/>
</dbReference>
<evidence type="ECO:0000256" key="3">
    <source>
        <dbReference type="ARBA" id="ARBA00022679"/>
    </source>
</evidence>
<evidence type="ECO:0000256" key="1">
    <source>
        <dbReference type="ARBA" id="ARBA00006739"/>
    </source>
</evidence>
<evidence type="ECO:0000313" key="6">
    <source>
        <dbReference type="Proteomes" id="UP000004335"/>
    </source>
</evidence>
<gene>
    <name evidence="5" type="ORF">HMPREF0536_10336</name>
</gene>
<keyword evidence="2 5" id="KW-0328">Glycosyltransferase</keyword>
<feature type="transmembrane region" description="Helical" evidence="4">
    <location>
        <begin position="312"/>
        <end position="337"/>
    </location>
</feature>
<dbReference type="Pfam" id="PF13641">
    <property type="entry name" value="Glyco_tranf_2_3"/>
    <property type="match status" value="1"/>
</dbReference>
<dbReference type="PANTHER" id="PTHR43630:SF1">
    <property type="entry name" value="POLY-BETA-1,6-N-ACETYL-D-GLUCOSAMINE SYNTHASE"/>
    <property type="match status" value="1"/>
</dbReference>
<organism evidence="5 6">
    <name type="scientific">Limosilactobacillus reuteri MM4-1A</name>
    <dbReference type="NCBI Taxonomy" id="548485"/>
    <lineage>
        <taxon>Bacteria</taxon>
        <taxon>Bacillati</taxon>
        <taxon>Bacillota</taxon>
        <taxon>Bacilli</taxon>
        <taxon>Lactobacillales</taxon>
        <taxon>Lactobacillaceae</taxon>
        <taxon>Limosilactobacillus</taxon>
    </lineage>
</organism>
<dbReference type="EC" id="2.4.-.-" evidence="5"/>
<evidence type="ECO:0000256" key="2">
    <source>
        <dbReference type="ARBA" id="ARBA00022676"/>
    </source>
</evidence>